<dbReference type="SUPFAM" id="SSF69786">
    <property type="entry name" value="YggU-like"/>
    <property type="match status" value="1"/>
</dbReference>
<evidence type="ECO:0000313" key="2">
    <source>
        <dbReference type="EMBL" id="PIT93274.1"/>
    </source>
</evidence>
<dbReference type="PANTHER" id="PTHR13420:SF7">
    <property type="entry name" value="UPF0235 PROTEIN C15ORF40"/>
    <property type="match status" value="1"/>
</dbReference>
<reference evidence="3" key="1">
    <citation type="submission" date="2017-09" db="EMBL/GenBank/DDBJ databases">
        <title>Depth-based differentiation of microbial function through sediment-hosted aquifers and enrichment of novel symbionts in the deep terrestrial subsurface.</title>
        <authorList>
            <person name="Probst A.J."/>
            <person name="Ladd B."/>
            <person name="Jarett J.K."/>
            <person name="Geller-Mcgrath D.E."/>
            <person name="Sieber C.M.K."/>
            <person name="Emerson J.B."/>
            <person name="Anantharaman K."/>
            <person name="Thomas B.C."/>
            <person name="Malmstrom R."/>
            <person name="Stieglmeier M."/>
            <person name="Klingl A."/>
            <person name="Woyke T."/>
            <person name="Ryan C.M."/>
            <person name="Banfield J.F."/>
        </authorList>
    </citation>
    <scope>NUCLEOTIDE SEQUENCE [LARGE SCALE GENOMIC DNA]</scope>
</reference>
<dbReference type="AlphaFoldDB" id="A0A2M6WKK4"/>
<evidence type="ECO:0000256" key="1">
    <source>
        <dbReference type="ARBA" id="ARBA00010364"/>
    </source>
</evidence>
<proteinExistence type="inferred from homology"/>
<dbReference type="Pfam" id="PF02594">
    <property type="entry name" value="DUF167"/>
    <property type="match status" value="1"/>
</dbReference>
<dbReference type="SMART" id="SM01152">
    <property type="entry name" value="DUF167"/>
    <property type="match status" value="1"/>
</dbReference>
<comment type="similarity">
    <text evidence="1">Belongs to the UPF0235 family.</text>
</comment>
<dbReference type="InterPro" id="IPR036591">
    <property type="entry name" value="YggU-like_sf"/>
</dbReference>
<comment type="caution">
    <text evidence="2">The sequence shown here is derived from an EMBL/GenBank/DDBJ whole genome shotgun (WGS) entry which is preliminary data.</text>
</comment>
<dbReference type="GO" id="GO:0005737">
    <property type="term" value="C:cytoplasm"/>
    <property type="evidence" value="ECO:0007669"/>
    <property type="project" value="TreeGrafter"/>
</dbReference>
<sequence length="73" mass="8155">MVRIKVLVKPGVKVSKIEKTSEGEYTVWVDAPAKENKANIRLLNILSEYLQVPVSSIRFVSGVKGRVKVLEIC</sequence>
<dbReference type="Proteomes" id="UP000229112">
    <property type="component" value="Unassembled WGS sequence"/>
</dbReference>
<dbReference type="InterPro" id="IPR003746">
    <property type="entry name" value="DUF167"/>
</dbReference>
<dbReference type="EMBL" id="PFAY01000006">
    <property type="protein sequence ID" value="PIT93274.1"/>
    <property type="molecule type" value="Genomic_DNA"/>
</dbReference>
<organism evidence="2 3">
    <name type="scientific">Candidatus Harrisonbacteria bacterium CG10_big_fil_rev_8_21_14_0_10_38_8</name>
    <dbReference type="NCBI Taxonomy" id="1974582"/>
    <lineage>
        <taxon>Bacteria</taxon>
        <taxon>Candidatus Harrisoniibacteriota</taxon>
    </lineage>
</organism>
<evidence type="ECO:0000313" key="3">
    <source>
        <dbReference type="Proteomes" id="UP000229112"/>
    </source>
</evidence>
<accession>A0A2M6WKK4</accession>
<protein>
    <submittedName>
        <fullName evidence="2">Uncharacterized protein</fullName>
    </submittedName>
</protein>
<gene>
    <name evidence="2" type="ORF">COU06_00765</name>
</gene>
<dbReference type="Gene3D" id="3.30.1200.10">
    <property type="entry name" value="YggU-like"/>
    <property type="match status" value="1"/>
</dbReference>
<dbReference type="NCBIfam" id="TIGR00251">
    <property type="entry name" value="DUF167 family protein"/>
    <property type="match status" value="1"/>
</dbReference>
<dbReference type="PANTHER" id="PTHR13420">
    <property type="entry name" value="UPF0235 PROTEIN C15ORF40"/>
    <property type="match status" value="1"/>
</dbReference>
<name>A0A2M6WKK4_9BACT</name>